<organism evidence="2 3">
    <name type="scientific">Saitozyma podzolica</name>
    <dbReference type="NCBI Taxonomy" id="1890683"/>
    <lineage>
        <taxon>Eukaryota</taxon>
        <taxon>Fungi</taxon>
        <taxon>Dikarya</taxon>
        <taxon>Basidiomycota</taxon>
        <taxon>Agaricomycotina</taxon>
        <taxon>Tremellomycetes</taxon>
        <taxon>Tremellales</taxon>
        <taxon>Trimorphomycetaceae</taxon>
        <taxon>Saitozyma</taxon>
    </lineage>
</organism>
<gene>
    <name evidence="2" type="ORF">EHS25_003206</name>
</gene>
<sequence>MNDEDEQPQAGSSRRQSPSGRVQSGETMTIPSTGLEFFEYRRHLFLAGLPLPSTPTDLPTHYTRLETLLAEPGAEETELAWRAGVGGVLGHLNGGKRLSKPLRLGLVIKILRAGWLREGIWPIDPLTSRAIKPPDSPLLEPSSPDTPQIVPDIFAGSAASVAGEHGNHKPLSLANFSNRRHAGHVDTQRAVDEIPNLEARMGLERQRSARDRRETAQAEDAGVEDGVEDRVEDGAEEGTATSASGHV</sequence>
<reference evidence="2 3" key="1">
    <citation type="submission" date="2018-11" db="EMBL/GenBank/DDBJ databases">
        <title>Genome sequence of Saitozyma podzolica DSM 27192.</title>
        <authorList>
            <person name="Aliyu H."/>
            <person name="Gorte O."/>
            <person name="Ochsenreither K."/>
        </authorList>
    </citation>
    <scope>NUCLEOTIDE SEQUENCE [LARGE SCALE GENOMIC DNA]</scope>
    <source>
        <strain evidence="2 3">DSM 27192</strain>
    </source>
</reference>
<evidence type="ECO:0000313" key="2">
    <source>
        <dbReference type="EMBL" id="RSH87297.1"/>
    </source>
</evidence>
<evidence type="ECO:0000256" key="1">
    <source>
        <dbReference type="SAM" id="MobiDB-lite"/>
    </source>
</evidence>
<dbReference type="OrthoDB" id="3366194at2759"/>
<feature type="region of interest" description="Disordered" evidence="1">
    <location>
        <begin position="1"/>
        <end position="28"/>
    </location>
</feature>
<name>A0A427Y8D0_9TREE</name>
<dbReference type="AlphaFoldDB" id="A0A427Y8D0"/>
<comment type="caution">
    <text evidence="2">The sequence shown here is derived from an EMBL/GenBank/DDBJ whole genome shotgun (WGS) entry which is preliminary data.</text>
</comment>
<accession>A0A427Y8D0</accession>
<feature type="compositionally biased region" description="Basic and acidic residues" evidence="1">
    <location>
        <begin position="201"/>
        <end position="216"/>
    </location>
</feature>
<keyword evidence="3" id="KW-1185">Reference proteome</keyword>
<dbReference type="Proteomes" id="UP000279259">
    <property type="component" value="Unassembled WGS sequence"/>
</dbReference>
<proteinExistence type="predicted"/>
<protein>
    <submittedName>
        <fullName evidence="2">Uncharacterized protein</fullName>
    </submittedName>
</protein>
<evidence type="ECO:0000313" key="3">
    <source>
        <dbReference type="Proteomes" id="UP000279259"/>
    </source>
</evidence>
<feature type="region of interest" description="Disordered" evidence="1">
    <location>
        <begin position="194"/>
        <end position="247"/>
    </location>
</feature>
<dbReference type="EMBL" id="RSCD01000017">
    <property type="protein sequence ID" value="RSH87297.1"/>
    <property type="molecule type" value="Genomic_DNA"/>
</dbReference>
<feature type="compositionally biased region" description="Polar residues" evidence="1">
    <location>
        <begin position="9"/>
        <end position="28"/>
    </location>
</feature>